<organism evidence="2 3">
    <name type="scientific">Fukomys damarensis</name>
    <name type="common">Damaraland mole rat</name>
    <name type="synonym">Cryptomys damarensis</name>
    <dbReference type="NCBI Taxonomy" id="885580"/>
    <lineage>
        <taxon>Eukaryota</taxon>
        <taxon>Metazoa</taxon>
        <taxon>Chordata</taxon>
        <taxon>Craniata</taxon>
        <taxon>Vertebrata</taxon>
        <taxon>Euteleostomi</taxon>
        <taxon>Mammalia</taxon>
        <taxon>Eutheria</taxon>
        <taxon>Euarchontoglires</taxon>
        <taxon>Glires</taxon>
        <taxon>Rodentia</taxon>
        <taxon>Hystricomorpha</taxon>
        <taxon>Bathyergidae</taxon>
        <taxon>Fukomys</taxon>
    </lineage>
</organism>
<accession>A0A091DKH6</accession>
<name>A0A091DKH6_FUKDA</name>
<feature type="compositionally biased region" description="Polar residues" evidence="1">
    <location>
        <begin position="1"/>
        <end position="12"/>
    </location>
</feature>
<keyword evidence="3" id="KW-1185">Reference proteome</keyword>
<reference evidence="2 3" key="1">
    <citation type="submission" date="2013-11" db="EMBL/GenBank/DDBJ databases">
        <title>The Damaraland mole rat (Fukomys damarensis) genome and evolution of African mole rats.</title>
        <authorList>
            <person name="Gladyshev V.N."/>
            <person name="Fang X."/>
        </authorList>
    </citation>
    <scope>NUCLEOTIDE SEQUENCE [LARGE SCALE GENOMIC DNA]</scope>
    <source>
        <tissue evidence="2">Liver</tissue>
    </source>
</reference>
<evidence type="ECO:0000256" key="1">
    <source>
        <dbReference type="SAM" id="MobiDB-lite"/>
    </source>
</evidence>
<sequence>MPLSEVTMSPNAVPNKMRTPPWVTNAQLQFHGSKVKDMFQGPWIRVSFKAIGAQQRKCATIRKVGTSIQLPAVPQTAGQHVQLASPGERPRDRADAKANEADRDCQSSCM</sequence>
<evidence type="ECO:0000313" key="2">
    <source>
        <dbReference type="EMBL" id="KFO30993.1"/>
    </source>
</evidence>
<feature type="compositionally biased region" description="Basic and acidic residues" evidence="1">
    <location>
        <begin position="88"/>
        <end position="110"/>
    </location>
</feature>
<dbReference type="AlphaFoldDB" id="A0A091DKH6"/>
<evidence type="ECO:0000313" key="3">
    <source>
        <dbReference type="Proteomes" id="UP000028990"/>
    </source>
</evidence>
<gene>
    <name evidence="2" type="ORF">H920_07631</name>
</gene>
<feature type="region of interest" description="Disordered" evidence="1">
    <location>
        <begin position="1"/>
        <end position="20"/>
    </location>
</feature>
<dbReference type="Proteomes" id="UP000028990">
    <property type="component" value="Unassembled WGS sequence"/>
</dbReference>
<dbReference type="EMBL" id="KN122350">
    <property type="protein sequence ID" value="KFO30993.1"/>
    <property type="molecule type" value="Genomic_DNA"/>
</dbReference>
<feature type="region of interest" description="Disordered" evidence="1">
    <location>
        <begin position="75"/>
        <end position="110"/>
    </location>
</feature>
<proteinExistence type="predicted"/>
<protein>
    <submittedName>
        <fullName evidence="2">Uncharacterized protein</fullName>
    </submittedName>
</protein>